<keyword evidence="5 16" id="KW-0175">Coiled coil</keyword>
<dbReference type="Proteomes" id="UP000823561">
    <property type="component" value="Chromosome 10"/>
</dbReference>
<accession>A0AAV6GJG9</accession>
<evidence type="ECO:0000256" key="2">
    <source>
        <dbReference type="ARBA" id="ARBA00013815"/>
    </source>
</evidence>
<dbReference type="AlphaFoldDB" id="A0AAV6GJG9"/>
<protein>
    <recommendedName>
        <fullName evidence="2">Dynein regulatory complex protein 1</fullName>
    </recommendedName>
    <alternativeName>
        <fullName evidence="9">Coiled-coil domain-containing protein 164</fullName>
    </alternativeName>
    <alternativeName>
        <fullName evidence="13">Coiled-coil domain-containing protein 65</fullName>
    </alternativeName>
    <alternativeName>
        <fullName evidence="12">Dynein regulatory complex subunit 2</fullName>
    </alternativeName>
</protein>
<feature type="coiled-coil region" evidence="16">
    <location>
        <begin position="11"/>
        <end position="65"/>
    </location>
</feature>
<keyword evidence="20" id="KW-1185">Reference proteome</keyword>
<dbReference type="PANTHER" id="PTHR21625:SF0">
    <property type="entry name" value="DYNEIN REGULATORY COMPLEX SUBUNIT 2"/>
    <property type="match status" value="1"/>
</dbReference>
<dbReference type="InterPro" id="IPR029440">
    <property type="entry name" value="DRC1_C"/>
</dbReference>
<feature type="coiled-coil region" evidence="16">
    <location>
        <begin position="409"/>
        <end position="436"/>
    </location>
</feature>
<comment type="subcellular location">
    <subcellularLocation>
        <location evidence="1">Cytoplasm</location>
        <location evidence="1">Cytoskeleton</location>
        <location evidence="1">Flagellum axoneme</location>
    </subcellularLocation>
    <subcellularLocation>
        <location evidence="10">Cytoplasm</location>
        <location evidence="10">Cytoskeleton</location>
        <location evidence="10">Flagellum basal body</location>
    </subcellularLocation>
</comment>
<keyword evidence="3" id="KW-0963">Cytoplasm</keyword>
<dbReference type="Pfam" id="PF14775">
    <property type="entry name" value="NYD-SP28_assoc"/>
    <property type="match status" value="1"/>
</dbReference>
<comment type="similarity">
    <text evidence="11">Belongs to the DRC2 family.</text>
</comment>
<evidence type="ECO:0000256" key="5">
    <source>
        <dbReference type="ARBA" id="ARBA00023054"/>
    </source>
</evidence>
<feature type="coiled-coil region" evidence="16">
    <location>
        <begin position="93"/>
        <end position="120"/>
    </location>
</feature>
<evidence type="ECO:0000313" key="20">
    <source>
        <dbReference type="Proteomes" id="UP000823561"/>
    </source>
</evidence>
<evidence type="ECO:0000256" key="10">
    <source>
        <dbReference type="ARBA" id="ARBA00037841"/>
    </source>
</evidence>
<evidence type="ECO:0000256" key="9">
    <source>
        <dbReference type="ARBA" id="ARBA00031554"/>
    </source>
</evidence>
<evidence type="ECO:0000256" key="12">
    <source>
        <dbReference type="ARBA" id="ARBA00040899"/>
    </source>
</evidence>
<feature type="coiled-coil region" evidence="16">
    <location>
        <begin position="291"/>
        <end position="318"/>
    </location>
</feature>
<evidence type="ECO:0000256" key="14">
    <source>
        <dbReference type="ARBA" id="ARBA00045865"/>
    </source>
</evidence>
<evidence type="ECO:0000256" key="1">
    <source>
        <dbReference type="ARBA" id="ARBA00004611"/>
    </source>
</evidence>
<evidence type="ECO:0000256" key="16">
    <source>
        <dbReference type="SAM" id="Coils"/>
    </source>
</evidence>
<gene>
    <name evidence="19" type="ORF">AALO_G00141940</name>
</gene>
<evidence type="ECO:0000256" key="13">
    <source>
        <dbReference type="ARBA" id="ARBA00041517"/>
    </source>
</evidence>
<sequence length="496" mass="57279">MPKKGGKGKQAALTEEERLAYMQQKAQAEEEMAKRKEDMLTLFLKEKLQKEEKNSAVNLHKLTQQWRAVLRQTRATELRRDISILSQTFERVLDRKDSVIKSLVCDLNEAEQQSAQALRAHLNCADRLLELQKGRLAVLELKWTSSLEELMSEYNTVREHLGSQHQQDTAYLADVTFAMEQHYTELENEAKQDYQSMRDDIKNRNIEEKNALRVQLEGTVEELWSQFQHALRSYNEATEDRHIAFESLRTRDHKSAQEIDMQMRRLQKMQDSISALRVRLGSSQRDGESAARGLRAAREEVTHQARQLKAQLSQAHAAERSQLANLTLHSNTAAKKLQAIIAQGEKLLRLAEMCRKLETEEEKVVPFYESTLTPQEQSLERAKAAEPPSEELAKAMLDFEDLGRFWQRYNKVVLERECLEQERAGLTQENQQLRLLMRQYLEGISVSDEILRHQNPLLMVSRQPLGDAAQRPGSHVNPPLKRHTIIEAAHVVQHTL</sequence>
<evidence type="ECO:0000256" key="11">
    <source>
        <dbReference type="ARBA" id="ARBA00038424"/>
    </source>
</evidence>
<evidence type="ECO:0000256" key="8">
    <source>
        <dbReference type="ARBA" id="ARBA00023273"/>
    </source>
</evidence>
<evidence type="ECO:0000259" key="17">
    <source>
        <dbReference type="Pfam" id="PF14772"/>
    </source>
</evidence>
<dbReference type="PANTHER" id="PTHR21625">
    <property type="entry name" value="NYD-SP28 PROTEIN"/>
    <property type="match status" value="1"/>
</dbReference>
<dbReference type="GO" id="GO:0005858">
    <property type="term" value="C:axonemal dynein complex"/>
    <property type="evidence" value="ECO:0007669"/>
    <property type="project" value="InterPro"/>
</dbReference>
<evidence type="ECO:0000256" key="15">
    <source>
        <dbReference type="ARBA" id="ARBA00046115"/>
    </source>
</evidence>
<keyword evidence="4" id="KW-0282">Flagellum</keyword>
<evidence type="ECO:0000256" key="4">
    <source>
        <dbReference type="ARBA" id="ARBA00022846"/>
    </source>
</evidence>
<evidence type="ECO:0000256" key="3">
    <source>
        <dbReference type="ARBA" id="ARBA00022490"/>
    </source>
</evidence>
<dbReference type="GO" id="GO:0070286">
    <property type="term" value="P:axonemal dynein complex assembly"/>
    <property type="evidence" value="ECO:0007669"/>
    <property type="project" value="InterPro"/>
</dbReference>
<keyword evidence="6" id="KW-0969">Cilium</keyword>
<keyword evidence="7" id="KW-0206">Cytoskeleton</keyword>
<keyword evidence="8" id="KW-0966">Cell projection</keyword>
<evidence type="ECO:0000256" key="7">
    <source>
        <dbReference type="ARBA" id="ARBA00023212"/>
    </source>
</evidence>
<comment type="function">
    <text evidence="15">Component of the nexin-dynein regulatory complex (N-DRC) a key regulator of ciliary/flagellar motility which maintains the alignment and integrity of the distal axoneme and regulates microtubule sliding in motile axonemes. Plays a critical role in the assembly of N-DRC and also stabilizes the assembly of multiple inner dynein arms and radial spokes. Coassembles with CCDC65/DRC2 to form a central scaffold needed for assembly of the N-DRC and its attachment to the outer doublet microtubules.</text>
</comment>
<feature type="domain" description="Dynein regulatory complex protein 1 C-terminal" evidence="18">
    <location>
        <begin position="402"/>
        <end position="441"/>
    </location>
</feature>
<dbReference type="GO" id="GO:0003352">
    <property type="term" value="P:regulation of cilium movement"/>
    <property type="evidence" value="ECO:0007669"/>
    <property type="project" value="TreeGrafter"/>
</dbReference>
<evidence type="ECO:0000256" key="6">
    <source>
        <dbReference type="ARBA" id="ARBA00023069"/>
    </source>
</evidence>
<evidence type="ECO:0000259" key="18">
    <source>
        <dbReference type="Pfam" id="PF14775"/>
    </source>
</evidence>
<feature type="domain" description="Dynein regulatory complex protein 1/2 N-terminal" evidence="17">
    <location>
        <begin position="24"/>
        <end position="122"/>
    </location>
</feature>
<comment type="function">
    <text evidence="14">Component of the nexin-dynein regulatory complex (N-DRC), a key regulator of ciliary/flagellar motility which maintains the alignment and integrity of the distal axoneme and regulates microtubule sliding in motile axonemes. Plays a critical role in the assembly of N-DRC and also stabilizes the assembly of multiple inner dynein arms and radial spokes. Coassembles with DRC1 to form a central scaffold needed for assembly of the N-DRC and its attachment to the outer doublet microtubules.</text>
</comment>
<dbReference type="EMBL" id="JADWDJ010000010">
    <property type="protein sequence ID" value="KAG5274949.1"/>
    <property type="molecule type" value="Genomic_DNA"/>
</dbReference>
<name>A0AAV6GJG9_9TELE</name>
<proteinExistence type="inferred from homology"/>
<evidence type="ECO:0000313" key="19">
    <source>
        <dbReference type="EMBL" id="KAG5274949.1"/>
    </source>
</evidence>
<comment type="caution">
    <text evidence="19">The sequence shown here is derived from an EMBL/GenBank/DDBJ whole genome shotgun (WGS) entry which is preliminary data.</text>
</comment>
<dbReference type="Pfam" id="PF14772">
    <property type="entry name" value="NYD-SP28"/>
    <property type="match status" value="1"/>
</dbReference>
<reference evidence="19" key="1">
    <citation type="submission" date="2020-10" db="EMBL/GenBank/DDBJ databases">
        <title>Chromosome-scale genome assembly of the Allis shad, Alosa alosa.</title>
        <authorList>
            <person name="Margot Z."/>
            <person name="Christophe K."/>
            <person name="Cabau C."/>
            <person name="Louis A."/>
            <person name="Berthelot C."/>
            <person name="Parey E."/>
            <person name="Roest Crollius H."/>
            <person name="Montfort J."/>
            <person name="Robinson-Rechavi M."/>
            <person name="Bucao C."/>
            <person name="Bouchez O."/>
            <person name="Gislard M."/>
            <person name="Lluch J."/>
            <person name="Milhes M."/>
            <person name="Lampietro C."/>
            <person name="Lopez Roques C."/>
            <person name="Donnadieu C."/>
            <person name="Braasch I."/>
            <person name="Desvignes T."/>
            <person name="Postlethwait J."/>
            <person name="Bobe J."/>
            <person name="Guiguen Y."/>
        </authorList>
    </citation>
    <scope>NUCLEOTIDE SEQUENCE</scope>
    <source>
        <strain evidence="19">M-15738</strain>
        <tissue evidence="19">Blood</tissue>
    </source>
</reference>
<organism evidence="19 20">
    <name type="scientific">Alosa alosa</name>
    <name type="common">allis shad</name>
    <dbReference type="NCBI Taxonomy" id="278164"/>
    <lineage>
        <taxon>Eukaryota</taxon>
        <taxon>Metazoa</taxon>
        <taxon>Chordata</taxon>
        <taxon>Craniata</taxon>
        <taxon>Vertebrata</taxon>
        <taxon>Euteleostomi</taxon>
        <taxon>Actinopterygii</taxon>
        <taxon>Neopterygii</taxon>
        <taxon>Teleostei</taxon>
        <taxon>Clupei</taxon>
        <taxon>Clupeiformes</taxon>
        <taxon>Clupeoidei</taxon>
        <taxon>Clupeidae</taxon>
        <taxon>Alosa</taxon>
    </lineage>
</organism>
<dbReference type="InterPro" id="IPR039505">
    <property type="entry name" value="DRC1/2_N"/>
</dbReference>
<dbReference type="GO" id="GO:0060285">
    <property type="term" value="P:cilium-dependent cell motility"/>
    <property type="evidence" value="ECO:0007669"/>
    <property type="project" value="TreeGrafter"/>
</dbReference>
<dbReference type="InterPro" id="IPR039750">
    <property type="entry name" value="DRC1/DRC2"/>
</dbReference>